<feature type="transmembrane region" description="Helical" evidence="1">
    <location>
        <begin position="98"/>
        <end position="113"/>
    </location>
</feature>
<organism evidence="2 3">
    <name type="scientific">Hominiventricola filiformis</name>
    <dbReference type="NCBI Taxonomy" id="2885352"/>
    <lineage>
        <taxon>Bacteria</taxon>
        <taxon>Bacillati</taxon>
        <taxon>Bacillota</taxon>
        <taxon>Clostridia</taxon>
        <taxon>Lachnospirales</taxon>
        <taxon>Lachnospiraceae</taxon>
        <taxon>Hominiventricola</taxon>
    </lineage>
</organism>
<evidence type="ECO:0000313" key="2">
    <source>
        <dbReference type="EMBL" id="MCC2127285.1"/>
    </source>
</evidence>
<keyword evidence="1" id="KW-0472">Membrane</keyword>
<dbReference type="SUPFAM" id="SSF103481">
    <property type="entry name" value="Multidrug resistance efflux transporter EmrE"/>
    <property type="match status" value="1"/>
</dbReference>
<dbReference type="Proteomes" id="UP001198220">
    <property type="component" value="Unassembled WGS sequence"/>
</dbReference>
<feature type="transmembrane region" description="Helical" evidence="1">
    <location>
        <begin position="72"/>
        <end position="91"/>
    </location>
</feature>
<dbReference type="InterPro" id="IPR037185">
    <property type="entry name" value="EmrE-like"/>
</dbReference>
<sequence length="114" mass="12809">MEWMNISYVLAFLAVFVASVSQILLKQSAEIEHKNILFKFLNWRVILGYGLLFGTTVINVFAYRGVELKVTPMIESTGIIWVTILAVFFLGERPTKRGLLSIAVTVLGIIVFSL</sequence>
<keyword evidence="1" id="KW-0812">Transmembrane</keyword>
<accession>A0AAE3ABC6</accession>
<feature type="transmembrane region" description="Helical" evidence="1">
    <location>
        <begin position="6"/>
        <end position="25"/>
    </location>
</feature>
<dbReference type="Gene3D" id="1.10.3730.20">
    <property type="match status" value="1"/>
</dbReference>
<proteinExistence type="predicted"/>
<keyword evidence="3" id="KW-1185">Reference proteome</keyword>
<name>A0AAE3ABC6_9FIRM</name>
<reference evidence="2 3" key="1">
    <citation type="submission" date="2021-10" db="EMBL/GenBank/DDBJ databases">
        <title>Anaerobic single-cell dispensing facilitates the cultivation of human gut bacteria.</title>
        <authorList>
            <person name="Afrizal A."/>
        </authorList>
    </citation>
    <scope>NUCLEOTIDE SEQUENCE [LARGE SCALE GENOMIC DNA]</scope>
    <source>
        <strain evidence="2 3">CLA-AA-H276</strain>
    </source>
</reference>
<dbReference type="AlphaFoldDB" id="A0AAE3ABC6"/>
<dbReference type="EMBL" id="JAJEPS010000017">
    <property type="protein sequence ID" value="MCC2127285.1"/>
    <property type="molecule type" value="Genomic_DNA"/>
</dbReference>
<dbReference type="RefSeq" id="WP_147356871.1">
    <property type="nucleotide sequence ID" value="NZ_JAJEPS010000017.1"/>
</dbReference>
<comment type="caution">
    <text evidence="2">The sequence shown here is derived from an EMBL/GenBank/DDBJ whole genome shotgun (WGS) entry which is preliminary data.</text>
</comment>
<feature type="transmembrane region" description="Helical" evidence="1">
    <location>
        <begin position="46"/>
        <end position="66"/>
    </location>
</feature>
<gene>
    <name evidence="2" type="ORF">LKD36_14025</name>
</gene>
<evidence type="ECO:0000313" key="3">
    <source>
        <dbReference type="Proteomes" id="UP001198220"/>
    </source>
</evidence>
<evidence type="ECO:0000256" key="1">
    <source>
        <dbReference type="SAM" id="Phobius"/>
    </source>
</evidence>
<keyword evidence="1" id="KW-1133">Transmembrane helix</keyword>
<protein>
    <submittedName>
        <fullName evidence="2">Multidrug ABC transporter</fullName>
    </submittedName>
</protein>